<protein>
    <submittedName>
        <fullName evidence="1">Uncharacterized protein</fullName>
    </submittedName>
</protein>
<comment type="caution">
    <text evidence="1">The sequence shown here is derived from an EMBL/GenBank/DDBJ whole genome shotgun (WGS) entry which is preliminary data.</text>
</comment>
<reference evidence="1 2" key="1">
    <citation type="submission" date="2020-08" db="EMBL/GenBank/DDBJ databases">
        <title>Putative novel bacterial strains isolated from necrotic wheat leaf tissues caused by Xanthomonas translucens.</title>
        <authorList>
            <person name="Tambong J.T."/>
        </authorList>
    </citation>
    <scope>NUCLEOTIDE SEQUENCE [LARGE SCALE GENOMIC DNA]</scope>
    <source>
        <strain evidence="2">DOAB 1063</strain>
    </source>
</reference>
<name>A0ABR7AKW1_9SPHN</name>
<gene>
    <name evidence="1" type="ORF">H8S47_04545</name>
</gene>
<evidence type="ECO:0000313" key="1">
    <source>
        <dbReference type="EMBL" id="MBC3940952.1"/>
    </source>
</evidence>
<proteinExistence type="predicted"/>
<sequence>MPACARHADVPPAVVSTPIVVKVKATPPAELLHCADRPAGLPEDPALIAQIPTAIRAGIIRLARAFAGNADRGDRLVNWNAPGSCPVANAK</sequence>
<dbReference type="EMBL" id="JACONT010000006">
    <property type="protein sequence ID" value="MBC3940952.1"/>
    <property type="molecule type" value="Genomic_DNA"/>
</dbReference>
<organism evidence="1 2">
    <name type="scientific">Sphingomonas albertensis</name>
    <dbReference type="NCBI Taxonomy" id="2762591"/>
    <lineage>
        <taxon>Bacteria</taxon>
        <taxon>Pseudomonadati</taxon>
        <taxon>Pseudomonadota</taxon>
        <taxon>Alphaproteobacteria</taxon>
        <taxon>Sphingomonadales</taxon>
        <taxon>Sphingomonadaceae</taxon>
        <taxon>Sphingomonas</taxon>
    </lineage>
</organism>
<dbReference type="Proteomes" id="UP000597613">
    <property type="component" value="Unassembled WGS sequence"/>
</dbReference>
<accession>A0ABR7AKW1</accession>
<keyword evidence="2" id="KW-1185">Reference proteome</keyword>
<evidence type="ECO:0000313" key="2">
    <source>
        <dbReference type="Proteomes" id="UP000597613"/>
    </source>
</evidence>